<evidence type="ECO:0000256" key="7">
    <source>
        <dbReference type="ARBA" id="ARBA00023288"/>
    </source>
</evidence>
<keyword evidence="4" id="KW-0336">GPI-anchor</keyword>
<reference evidence="10" key="2">
    <citation type="journal article" name="EMBO J.">
        <title>Characterization of exposed epitopes on Trypanasoma equiperdium variant surface proteins.</title>
        <authorList>
            <person name="Baltz T."/>
            <person name="Giroud C."/>
            <person name="Bringaud F."/>
            <person name="Eisen H."/>
            <person name="Jacquemot C."/>
            <person name="Roth C."/>
        </authorList>
    </citation>
    <scope>NUCLEOTIDE SEQUENCE</scope>
    <source>
        <strain evidence="10">BoTat 1</strain>
    </source>
</reference>
<evidence type="ECO:0000256" key="1">
    <source>
        <dbReference type="ARBA" id="ARBA00002523"/>
    </source>
</evidence>
<feature type="region of interest" description="Disordered" evidence="8">
    <location>
        <begin position="442"/>
        <end position="478"/>
    </location>
</feature>
<evidence type="ECO:0000259" key="9">
    <source>
        <dbReference type="Pfam" id="PF00913"/>
    </source>
</evidence>
<dbReference type="AlphaFoldDB" id="Q04275"/>
<keyword evidence="5" id="KW-0472">Membrane</keyword>
<dbReference type="GO" id="GO:0042783">
    <property type="term" value="P:symbiont-mediated evasion of host immune response"/>
    <property type="evidence" value="ECO:0007669"/>
    <property type="project" value="InterPro"/>
</dbReference>
<feature type="domain" description="Trypanosome variant surface glycoprotein A-type N-terminal" evidence="9">
    <location>
        <begin position="24"/>
        <end position="383"/>
    </location>
</feature>
<dbReference type="SUPFAM" id="SSF118251">
    <property type="entry name" value="Variant surface glycoprotein MITAT 1.2, VSG 221, C-terminal domain"/>
    <property type="match status" value="1"/>
</dbReference>
<dbReference type="Gene3D" id="1.10.470.10">
    <property type="entry name" value="Variant Surface Glycoprotein, subunit A, domain 2"/>
    <property type="match status" value="1"/>
</dbReference>
<evidence type="ECO:0000256" key="3">
    <source>
        <dbReference type="ARBA" id="ARBA00022475"/>
    </source>
</evidence>
<evidence type="ECO:0000256" key="6">
    <source>
        <dbReference type="ARBA" id="ARBA00023180"/>
    </source>
</evidence>
<dbReference type="GO" id="GO:0005886">
    <property type="term" value="C:plasma membrane"/>
    <property type="evidence" value="ECO:0007669"/>
    <property type="project" value="UniProtKB-SubCell"/>
</dbReference>
<keyword evidence="3" id="KW-1003">Cell membrane</keyword>
<evidence type="ECO:0000256" key="4">
    <source>
        <dbReference type="ARBA" id="ARBA00022622"/>
    </source>
</evidence>
<comment type="function">
    <text evidence="1">VSG forms a coat on the surface of the parasite. The trypanosome evades the immune response of the host by expressing a series of antigenically distinct VSGs from an estimated 1000 VSG genes.</text>
</comment>
<reference evidence="10" key="1">
    <citation type="submission" date="1991-03" db="EMBL/GenBank/DDBJ databases">
        <authorList>
            <person name="Roth C."/>
        </authorList>
    </citation>
    <scope>NUCLEOTIDE SEQUENCE</scope>
    <source>
        <strain evidence="10">BoTat 1</strain>
    </source>
</reference>
<evidence type="ECO:0000256" key="8">
    <source>
        <dbReference type="SAM" id="MobiDB-lite"/>
    </source>
</evidence>
<dbReference type="EMBL" id="X60228">
    <property type="protein sequence ID" value="CAA42789.1"/>
    <property type="molecule type" value="mRNA"/>
</dbReference>
<evidence type="ECO:0000313" key="10">
    <source>
        <dbReference type="EMBL" id="CAA42789.1"/>
    </source>
</evidence>
<keyword evidence="6" id="KW-0325">Glycoprotein</keyword>
<evidence type="ECO:0000256" key="2">
    <source>
        <dbReference type="ARBA" id="ARBA00004609"/>
    </source>
</evidence>
<dbReference type="SMR" id="Q04275"/>
<evidence type="ECO:0000256" key="5">
    <source>
        <dbReference type="ARBA" id="ARBA00023136"/>
    </source>
</evidence>
<name>Q04275_TRYEQ</name>
<dbReference type="Gene3D" id="3.90.150.10">
    <property type="entry name" value="Variant Surface Glycoprotein, subunit A domain 1"/>
    <property type="match status" value="1"/>
</dbReference>
<feature type="compositionally biased region" description="Low complexity" evidence="8">
    <location>
        <begin position="465"/>
        <end position="478"/>
    </location>
</feature>
<accession>Q04275</accession>
<dbReference type="Gene3D" id="4.10.110.20">
    <property type="entry name" value="Variant surface glycoprotein MITAT 1.2, VSG 221, C-terminal domain"/>
    <property type="match status" value="1"/>
</dbReference>
<protein>
    <submittedName>
        <fullName evidence="10">Surface antigen</fullName>
    </submittedName>
</protein>
<dbReference type="GO" id="GO:0098552">
    <property type="term" value="C:side of membrane"/>
    <property type="evidence" value="ECO:0007669"/>
    <property type="project" value="UniProtKB-KW"/>
</dbReference>
<sequence length="494" mass="52150">MNAAVVSMVTMLIVENLLNIGHNTAEAAVANPLKKTYWEAMCDLSNDGNLLAQRAASRLKAPATTALKDTKTLLKALVFLESANSTLREAATKTAADYSARMLQANLNFYTGTGTAREVQAARDGGRLQGALREFLATQAVVSASNKGCLSAQSGGNNVVQGLRALEEARPTCRVVNELADEENPAFAILTKAGAQGEIAAAKDVDTITENGQDTKCDLNSINSAHAWLDGSTGGNINANTPSVAAGLIDLAATGLTSKGLTTLLAGNDAPILKAAHAAMTTGGPSALAAATATPSSAANDDNFKKAARRYLLGLAADDNKQDQQLQSKVTESYNAAGKPTKLLLQDINDMPIEGILKNSPNLKKLGDVTDINQLLELYFYYSDLNKQRLQEAAKKLQDLETKAGTKSAADKEKECNTKGQDKQDECEKLAKQGCAFNSEVEKGKKCTLSDKAKDTSKEAANQPGNDGKTNTNTTGSNSFVIDKTPFLLAVLLF</sequence>
<dbReference type="SUPFAM" id="SSF58087">
    <property type="entry name" value="Variant surface glycoprotein (N-terminal domain)"/>
    <property type="match status" value="1"/>
</dbReference>
<feature type="region of interest" description="Disordered" evidence="8">
    <location>
        <begin position="403"/>
        <end position="423"/>
    </location>
</feature>
<organism evidence="10">
    <name type="scientific">Trypanosoma equiperdum</name>
    <dbReference type="NCBI Taxonomy" id="5694"/>
    <lineage>
        <taxon>Eukaryota</taxon>
        <taxon>Discoba</taxon>
        <taxon>Euglenozoa</taxon>
        <taxon>Kinetoplastea</taxon>
        <taxon>Metakinetoplastina</taxon>
        <taxon>Trypanosomatida</taxon>
        <taxon>Trypanosomatidae</taxon>
        <taxon>Trypanosoma</taxon>
    </lineage>
</organism>
<dbReference type="VEuPathDB" id="TriTrypDB:TEOVI_000079100"/>
<dbReference type="InterPro" id="IPR001812">
    <property type="entry name" value="Trypano_VSG_A_N_dom"/>
</dbReference>
<feature type="compositionally biased region" description="Basic and acidic residues" evidence="8">
    <location>
        <begin position="442"/>
        <end position="458"/>
    </location>
</feature>
<dbReference type="InterPro" id="IPR027446">
    <property type="entry name" value="VSG_C_dom_sf"/>
</dbReference>
<comment type="subcellular location">
    <subcellularLocation>
        <location evidence="2">Cell membrane</location>
        <topology evidence="2">Lipid-anchor</topology>
        <topology evidence="2">GPI-anchor</topology>
    </subcellularLocation>
</comment>
<dbReference type="PIR" id="S15523">
    <property type="entry name" value="S15523"/>
</dbReference>
<proteinExistence type="evidence at transcript level"/>
<dbReference type="Pfam" id="PF00913">
    <property type="entry name" value="Trypan_glycop"/>
    <property type="match status" value="1"/>
</dbReference>
<keyword evidence="7" id="KW-0449">Lipoprotein</keyword>